<feature type="region of interest" description="Disordered" evidence="1">
    <location>
        <begin position="1571"/>
        <end position="1596"/>
    </location>
</feature>
<keyword evidence="3" id="KW-1185">Reference proteome</keyword>
<sequence length="1805" mass="208944">MKSQKEVIEFLKEFWEVKSLKFQAQFAINQVNGQGYFYDLRHPVSRDLILHPITKSKITLGIPKGTQFDEGTFYWVNLNVPKDHIRIQKKDEFYFQADVNFSPPREVDITAEQLIYQISGDYYSAKGKARSALTGLVRRISSDVNRKPETFIFELLQNADDYPDSGKNKVNVRFQLKGEYIIVTHNGLPFSAGNVNAICDADSGNKQFDIDKTGYKGIGFKSIFKLSNYVIVHSGDYSFRFDEDFHRQKGVDTVWQLIPIWTSISEMPIEVQNNAFTSPNVAFCIKLKKGKVTFEEIESIFENVFADERLLLFLRNVKSISFSGVKSEFTANISESKWEISRFFKIEVNEDVRRRLDNLIAIEDERIPEKYKNIQSSLLKFATRKILGAPEITENTRVYAYLPTDINLGFPFLMNGDFIPDGSRNNIHSELEWNQYLFEEAGKQFINWLNDLFGNHKTTEFLKLIPDFSKLIQNIQERDKILFLEKFQSGFEEMLPQVAFLPDLDGNPQKIGDLTIDISGLMELLGEADFRSFLSINKPILDAEFAESKSLTRLFKTYQSDNIIQEDAIYHLLSKTEFLAWLADIDNSLSFLKFLNERKLLNDYVDQKIFLDQSGDLKAAKEIYFDLGKDTSLLEWLSVSRLHEKLTSLEFLKPLLKQYQPVSFIKEEILLSAEAKMVAAIFENNKKLLLLLLKYHDQLNEKDFIGEGGFKGFPSFDRNTNLIPSFSQYPIFLGDEELIQLVDSSAFPSGLVKILNPALYFDSTINAEKLWTKLGVYEWNESIYLRFVNYLFEKSAALHTHFEDMIIDEKSYYGNTLLWSLVDKAYLKVPQETQKEFIQNASSLPVIAKGGKIKSLKECYLSSGYTNSDALEKLQNSYPDAKIEFVSDGYLAYEYKKDWGKVFRLFKVKTDSKDFIKEYIIPKIKQAEEDDYLTFTQLLFENRDKFKEEIQQIEWKVMVLSGKFVKASEAILGSYFLNDTKIEDVLPSIKPTLFVSHEYGKHNLNNWADFFRNIGVRSFTEEKEIVEFKIKGFLSYQHLFEDEILHLEIVKEIFGIYEKSELSADQLNSLRSLRLKSQLGVLVPAEDLYLSKEYGARFDLSEVLEDPFLLSEMISSCYKSINEEIGAFLKKIGISDGIKFIEKERISASEAPKDLISELKSANQLVNTMSNVNGDDHYIKPWISLGKIEHITSNRFAKAFWQSILENNNFQKLLGTNAVYYWQLAGRENTIKIINYLFLKILASPSIPTKGGSMEYPSKLYSLKYKDIIPNQCLIPAFDFSQIRIEDRTLEELLGIRRELDLNACLEIIKTKPSLHYLKEHQIWKNFIKYIKEEDRLLTEEEKVKFMEFVNSGFLPNQRGEWKAIDSLFVVDPNIDTGITKDSSLIHDDLKKMADKFRIKVLSSEDFKPEFKDPINEGFKDRLLSRLKYISLLESPYNVEEKIQQLQVLVNPLTFFKTKKIELACYKTTPPIVNTEKQFLHLDNKVYYLRHWQSVNAIELFEFLGGLLNLKKVNRKTLIDLLILSEDDVLDLLEEKGISYPSEWKKDKIDELKDKTRSLVSKEYKEELINGVKEPTSNYEKGPDNKPDGNLSKSHVNKVGISDTEKDDYEVSYSQEEEEAIMRVFGDNAPKDFRKDVNLAAMIKGLSYLHFNGYDITEAEQNLVESHHFSQLFPVFKDGNAYKVKCRSAAKGLLYLKASTWKELEHPDTFLYAWMGPGFSDAKFCKSREEVIDDIKADYQVLRIEAKPSVSVLDSFMDGTIDPQEIMLIVRTKFKEEYRGIFENIRKKEKTDSIEKLNIGNEDED</sequence>
<evidence type="ECO:0000313" key="3">
    <source>
        <dbReference type="Proteomes" id="UP001165488"/>
    </source>
</evidence>
<dbReference type="PANTHER" id="PTHR32387:SF0">
    <property type="entry name" value="PROTEIN NO VEIN"/>
    <property type="match status" value="1"/>
</dbReference>
<dbReference type="RefSeq" id="WP_241273260.1">
    <property type="nucleotide sequence ID" value="NZ_JAKZGS010000001.1"/>
</dbReference>
<evidence type="ECO:0000256" key="1">
    <source>
        <dbReference type="SAM" id="MobiDB-lite"/>
    </source>
</evidence>
<gene>
    <name evidence="2" type="ORF">MM236_02020</name>
</gene>
<proteinExistence type="predicted"/>
<dbReference type="Gene3D" id="3.30.565.10">
    <property type="entry name" value="Histidine kinase-like ATPase, C-terminal domain"/>
    <property type="match status" value="1"/>
</dbReference>
<comment type="caution">
    <text evidence="2">The sequence shown here is derived from an EMBL/GenBank/DDBJ whole genome shotgun (WGS) entry which is preliminary data.</text>
</comment>
<dbReference type="Proteomes" id="UP001165488">
    <property type="component" value="Unassembled WGS sequence"/>
</dbReference>
<evidence type="ECO:0000313" key="2">
    <source>
        <dbReference type="EMBL" id="MCH7396740.1"/>
    </source>
</evidence>
<evidence type="ECO:0008006" key="4">
    <source>
        <dbReference type="Google" id="ProtNLM"/>
    </source>
</evidence>
<dbReference type="InterPro" id="IPR036890">
    <property type="entry name" value="HATPase_C_sf"/>
</dbReference>
<name>A0ABS9UJD7_9BACT</name>
<protein>
    <recommendedName>
        <fullName evidence="4">Histidine kinase-, DNA gyrase B-, and HSP90-like ATPase</fullName>
    </recommendedName>
</protein>
<reference evidence="2" key="1">
    <citation type="submission" date="2022-03" db="EMBL/GenBank/DDBJ databases">
        <title>De novo assembled genomes of Belliella spp. (Cyclobacteriaceae) strains.</title>
        <authorList>
            <person name="Szabo A."/>
            <person name="Korponai K."/>
            <person name="Felfoldi T."/>
        </authorList>
    </citation>
    <scope>NUCLEOTIDE SEQUENCE</scope>
    <source>
        <strain evidence="2">DSM 107340</strain>
    </source>
</reference>
<accession>A0ABS9UJD7</accession>
<dbReference type="EMBL" id="JAKZGS010000001">
    <property type="protein sequence ID" value="MCH7396740.1"/>
    <property type="molecule type" value="Genomic_DNA"/>
</dbReference>
<organism evidence="2 3">
    <name type="scientific">Belliella calami</name>
    <dbReference type="NCBI Taxonomy" id="2923436"/>
    <lineage>
        <taxon>Bacteria</taxon>
        <taxon>Pseudomonadati</taxon>
        <taxon>Bacteroidota</taxon>
        <taxon>Cytophagia</taxon>
        <taxon>Cytophagales</taxon>
        <taxon>Cyclobacteriaceae</taxon>
        <taxon>Belliella</taxon>
    </lineage>
</organism>
<dbReference type="SUPFAM" id="SSF55874">
    <property type="entry name" value="ATPase domain of HSP90 chaperone/DNA topoisomerase II/histidine kinase"/>
    <property type="match status" value="1"/>
</dbReference>
<dbReference type="PANTHER" id="PTHR32387">
    <property type="entry name" value="WU:FJ29H11"/>
    <property type="match status" value="1"/>
</dbReference>
<dbReference type="NCBIfam" id="NF047352">
    <property type="entry name" value="P_loop_sacsin"/>
    <property type="match status" value="1"/>
</dbReference>
<dbReference type="InterPro" id="IPR052957">
    <property type="entry name" value="Auxin_embryo_med"/>
</dbReference>